<dbReference type="SUPFAM" id="SSF48452">
    <property type="entry name" value="TPR-like"/>
    <property type="match status" value="3"/>
</dbReference>
<dbReference type="InterPro" id="IPR041664">
    <property type="entry name" value="AAA_16"/>
</dbReference>
<dbReference type="Gene3D" id="3.40.50.300">
    <property type="entry name" value="P-loop containing nucleotide triphosphate hydrolases"/>
    <property type="match status" value="1"/>
</dbReference>
<accession>A0ABP6E678</accession>
<gene>
    <name evidence="4" type="primary">fxsT</name>
    <name evidence="4" type="ORF">GCM10010307_73470</name>
</gene>
<evidence type="ECO:0000259" key="3">
    <source>
        <dbReference type="Pfam" id="PF13676"/>
    </source>
</evidence>
<feature type="domain" description="Orc1-like AAA ATPase" evidence="2">
    <location>
        <begin position="416"/>
        <end position="507"/>
    </location>
</feature>
<evidence type="ECO:0000259" key="2">
    <source>
        <dbReference type="Pfam" id="PF13191"/>
    </source>
</evidence>
<dbReference type="Pfam" id="PF13676">
    <property type="entry name" value="TIR_2"/>
    <property type="match status" value="1"/>
</dbReference>
<evidence type="ECO:0000313" key="4">
    <source>
        <dbReference type="EMBL" id="GAA2658054.1"/>
    </source>
</evidence>
<dbReference type="Proteomes" id="UP001500151">
    <property type="component" value="Unassembled WGS sequence"/>
</dbReference>
<feature type="domain" description="TIR" evidence="3">
    <location>
        <begin position="255"/>
        <end position="358"/>
    </location>
</feature>
<evidence type="ECO:0000256" key="1">
    <source>
        <dbReference type="SAM" id="Coils"/>
    </source>
</evidence>
<dbReference type="Gene3D" id="3.40.50.10140">
    <property type="entry name" value="Toll/interleukin-1 receptor homology (TIR) domain"/>
    <property type="match status" value="1"/>
</dbReference>
<dbReference type="EMBL" id="BAAASJ010000115">
    <property type="protein sequence ID" value="GAA2658054.1"/>
    <property type="molecule type" value="Genomic_DNA"/>
</dbReference>
<dbReference type="Pfam" id="PF13424">
    <property type="entry name" value="TPR_12"/>
    <property type="match status" value="2"/>
</dbReference>
<sequence length="1228" mass="136061">MDTGAERSEGHSQGELVSEQLEAGEAVSGASGLKPIPAHVGPECRELAKALRSLFGAIQISVRRYAVRQHYDPGTVSRYLNGTAVAPAEFVDRLLVDAAEALGRPISVEVAQRVTSLQRTALQVTNKTGYQLQVLRDQLAEADRRLRAAEANVEALTEALMQKRRNIAQMRSNEQRRMIPASNPLEIDAADYLTLQAERDLLLEEISHLQAALGHAQRQAVEAERRCEILERQMLAAEESASVEPQQDVIPGRFILSYAGPDRPWAVWIRHRLEAMGHDAIIQRWNPAATATLQESIESLLLVEGIHIVLFSRDFLFAGSHTEEEWDQLIRRSARTEQSRRLVVFTLDDESLTELADTLPCVGSLGNGAEEDEREILTHLAMELDYRALKTGISASRYPEKRPPVWGNVPARNPHFTGRDKELAKLRHALDEAPAGAAVFALVGMPAIGKTQLAVEYAHRFATQYDMVWWVDSETSETVRMCLVELARRLARTDADESPEAALSALRRGSPYARWLLIFDRADEQTNIAEIIPDGPGHVLITSQNSDWSERGVETVIVHPLERAESISLIRRRAPRVKARQAQELASDLGDHPLALAQAVAYLEDTPIAVSEYLDRLSNTSWDRAPLHATGDYPTTFSSALMEVVSRLRESSPEVVDLINVCVLFAVDGAPLNLLRLSLPEPLRGQSLDVSGWQKIVGTMRAHSLVAMDPDEDRSDAHGQTSPTLRIHPLVRRVIRDSMAGGYRSTLLQRVRHALATGDPCDPTNIRVWPQYAQIVPHLESAGIPGEVTAEGLDLILNCVRYLTLSGDPQFAMRLMERIERAWRSQVHVDLSKEYALSVHRSEVLRALGRYEQALHADLEQQTKGGIENGGTSEFSMRHAIAVDLRGLGRYEESLVVARHEFEHQQTAYGPGHPSTLEAACSLTDSLRLLGQYSEALNQDRQTVIHYLELTEPQDLGRLKAEGRHAVDLRLLGRYDSALAQQLQTTQAHRELLGYENLFTLSAEHNLALCELRNDSVGEGLVRLREVREVAENLVGPNSPLALAARISLAAAERSHGDLEEGTAQCEEVLNTCSELLGPRHPCTAGTMANLAVAYRLKNSLSQARELNEKSRAALIDSLGKNHPWTLGVTYNLAIDLRISDLPQESSALLDDTAERAVLTLGERHPMTLLSQVASTLERDSLHGRSHTRAARDEILSMLAQTLGAQHRLTLTAHAGRCSVWTFDPLPI</sequence>
<dbReference type="RefSeq" id="WP_344395643.1">
    <property type="nucleotide sequence ID" value="NZ_BAAASJ010000115.1"/>
</dbReference>
<dbReference type="PANTHER" id="PTHR46082">
    <property type="entry name" value="ATP/GTP-BINDING PROTEIN-RELATED"/>
    <property type="match status" value="1"/>
</dbReference>
<dbReference type="InterPro" id="IPR027417">
    <property type="entry name" value="P-loop_NTPase"/>
</dbReference>
<feature type="coiled-coil region" evidence="1">
    <location>
        <begin position="132"/>
        <end position="173"/>
    </location>
</feature>
<dbReference type="SUPFAM" id="SSF52540">
    <property type="entry name" value="P-loop containing nucleoside triphosphate hydrolases"/>
    <property type="match status" value="1"/>
</dbReference>
<dbReference type="InterPro" id="IPR011990">
    <property type="entry name" value="TPR-like_helical_dom_sf"/>
</dbReference>
<protein>
    <submittedName>
        <fullName evidence="4">FxSxx-COOH system tetratricopeptide repeat protein</fullName>
    </submittedName>
</protein>
<keyword evidence="1" id="KW-0175">Coiled coil</keyword>
<comment type="caution">
    <text evidence="4">The sequence shown here is derived from an EMBL/GenBank/DDBJ whole genome shotgun (WGS) entry which is preliminary data.</text>
</comment>
<feature type="coiled-coil region" evidence="1">
    <location>
        <begin position="206"/>
        <end position="240"/>
    </location>
</feature>
<dbReference type="NCBIfam" id="NF040586">
    <property type="entry name" value="FxSxx_TPR"/>
    <property type="match status" value="1"/>
</dbReference>
<dbReference type="Gene3D" id="1.25.40.10">
    <property type="entry name" value="Tetratricopeptide repeat domain"/>
    <property type="match status" value="2"/>
</dbReference>
<dbReference type="InterPro" id="IPR053137">
    <property type="entry name" value="NLR-like"/>
</dbReference>
<dbReference type="PANTHER" id="PTHR46082:SF6">
    <property type="entry name" value="AAA+ ATPASE DOMAIN-CONTAINING PROTEIN-RELATED"/>
    <property type="match status" value="1"/>
</dbReference>
<organism evidence="4 5">
    <name type="scientific">Streptomyces vastus</name>
    <dbReference type="NCBI Taxonomy" id="285451"/>
    <lineage>
        <taxon>Bacteria</taxon>
        <taxon>Bacillati</taxon>
        <taxon>Actinomycetota</taxon>
        <taxon>Actinomycetes</taxon>
        <taxon>Kitasatosporales</taxon>
        <taxon>Streptomycetaceae</taxon>
        <taxon>Streptomyces</taxon>
    </lineage>
</organism>
<keyword evidence="5" id="KW-1185">Reference proteome</keyword>
<dbReference type="InterPro" id="IPR035897">
    <property type="entry name" value="Toll_tir_struct_dom_sf"/>
</dbReference>
<dbReference type="SUPFAM" id="SSF52200">
    <property type="entry name" value="Toll/Interleukin receptor TIR domain"/>
    <property type="match status" value="1"/>
</dbReference>
<name>A0ABP6E678_9ACTN</name>
<proteinExistence type="predicted"/>
<dbReference type="Pfam" id="PF13191">
    <property type="entry name" value="AAA_16"/>
    <property type="match status" value="1"/>
</dbReference>
<dbReference type="InterPro" id="IPR000157">
    <property type="entry name" value="TIR_dom"/>
</dbReference>
<reference evidence="5" key="1">
    <citation type="journal article" date="2019" name="Int. J. Syst. Evol. Microbiol.">
        <title>The Global Catalogue of Microorganisms (GCM) 10K type strain sequencing project: providing services to taxonomists for standard genome sequencing and annotation.</title>
        <authorList>
            <consortium name="The Broad Institute Genomics Platform"/>
            <consortium name="The Broad Institute Genome Sequencing Center for Infectious Disease"/>
            <person name="Wu L."/>
            <person name="Ma J."/>
        </authorList>
    </citation>
    <scope>NUCLEOTIDE SEQUENCE [LARGE SCALE GENOMIC DNA]</scope>
    <source>
        <strain evidence="5">JCM 4524</strain>
    </source>
</reference>
<evidence type="ECO:0000313" key="5">
    <source>
        <dbReference type="Proteomes" id="UP001500151"/>
    </source>
</evidence>